<dbReference type="GO" id="GO:0046394">
    <property type="term" value="P:carboxylic acid biosynthetic process"/>
    <property type="evidence" value="ECO:0007669"/>
    <property type="project" value="UniProtKB-ARBA"/>
</dbReference>
<dbReference type="FunFam" id="3.20.10.10:FF:000002">
    <property type="entry name" value="D-alanine aminotransferase"/>
    <property type="match status" value="1"/>
</dbReference>
<evidence type="ECO:0000256" key="1">
    <source>
        <dbReference type="ARBA" id="ARBA00001933"/>
    </source>
</evidence>
<dbReference type="Gene3D" id="3.20.10.10">
    <property type="entry name" value="D-amino Acid Aminotransferase, subunit A, domain 2"/>
    <property type="match status" value="1"/>
</dbReference>
<dbReference type="GO" id="GO:0003824">
    <property type="term" value="F:catalytic activity"/>
    <property type="evidence" value="ECO:0007669"/>
    <property type="project" value="InterPro"/>
</dbReference>
<accession>A0A2K2FE52</accession>
<dbReference type="OrthoDB" id="9805628at2"/>
<dbReference type="Pfam" id="PF01063">
    <property type="entry name" value="Aminotran_4"/>
    <property type="match status" value="1"/>
</dbReference>
<name>A0A2K2FE52_9CLOT</name>
<comment type="similarity">
    <text evidence="2 4">Belongs to the class-IV pyridoxal-phosphate-dependent aminotransferase family.</text>
</comment>
<dbReference type="RefSeq" id="WP_103082363.1">
    <property type="nucleotide sequence ID" value="NZ_CP021850.1"/>
</dbReference>
<keyword evidence="7" id="KW-1185">Reference proteome</keyword>
<dbReference type="InterPro" id="IPR043132">
    <property type="entry name" value="BCAT-like_C"/>
</dbReference>
<dbReference type="GO" id="GO:0008652">
    <property type="term" value="P:amino acid biosynthetic process"/>
    <property type="evidence" value="ECO:0007669"/>
    <property type="project" value="UniProtKB-ARBA"/>
</dbReference>
<sequence>MTDNAGKICLLNDETKPADEINDVGVQKDRVVYEVIRIIDGVPLFMEDHYLRMKNSLSMLGMELKTHQKDMSLQVRKVASLNNQKNCNVKITIFEEDGRQNCLMYVSKSYYPVKEEIEKGVKVALMHWERNNPNAKVVNNAYKEKARQTIEENNVFEVLLVSGQGKITEGSRSNVFFVRGNKVFTAPDEYVLKGVTRKYIIDACRKSGFEVIETLISVDSLNEIEGMFISGTSIKVLPVSDVDGKTFASSTHPTITTIRDQYDCIVKDYIRRNI</sequence>
<dbReference type="InterPro" id="IPR018300">
    <property type="entry name" value="Aminotrans_IV_CS"/>
</dbReference>
<dbReference type="Proteomes" id="UP000236151">
    <property type="component" value="Unassembled WGS sequence"/>
</dbReference>
<dbReference type="InterPro" id="IPR043131">
    <property type="entry name" value="BCAT-like_N"/>
</dbReference>
<evidence type="ECO:0000313" key="6">
    <source>
        <dbReference type="EMBL" id="PNT97036.1"/>
    </source>
</evidence>
<evidence type="ECO:0008006" key="8">
    <source>
        <dbReference type="Google" id="ProtNLM"/>
    </source>
</evidence>
<comment type="cofactor">
    <cofactor evidence="1 5">
        <name>pyridoxal 5'-phosphate</name>
        <dbReference type="ChEBI" id="CHEBI:597326"/>
    </cofactor>
</comment>
<gene>
    <name evidence="6" type="ORF">CDQ84_14015</name>
</gene>
<evidence type="ECO:0000256" key="2">
    <source>
        <dbReference type="ARBA" id="ARBA00009320"/>
    </source>
</evidence>
<keyword evidence="3 5" id="KW-0663">Pyridoxal phosphate</keyword>
<dbReference type="KEGG" id="cthd:CDO33_04690"/>
<protein>
    <recommendedName>
        <fullName evidence="8">Aminotransferase IV</fullName>
    </recommendedName>
</protein>
<dbReference type="InterPro" id="IPR036038">
    <property type="entry name" value="Aminotransferase-like"/>
</dbReference>
<dbReference type="Gene3D" id="3.30.470.10">
    <property type="match status" value="1"/>
</dbReference>
<dbReference type="InterPro" id="IPR001544">
    <property type="entry name" value="Aminotrans_IV"/>
</dbReference>
<evidence type="ECO:0000256" key="4">
    <source>
        <dbReference type="RuleBase" id="RU004106"/>
    </source>
</evidence>
<dbReference type="SUPFAM" id="SSF56752">
    <property type="entry name" value="D-aminoacid aminotransferase-like PLP-dependent enzymes"/>
    <property type="match status" value="1"/>
</dbReference>
<dbReference type="PANTHER" id="PTHR42743:SF11">
    <property type="entry name" value="AMINODEOXYCHORISMATE LYASE"/>
    <property type="match status" value="1"/>
</dbReference>
<dbReference type="GO" id="GO:0005829">
    <property type="term" value="C:cytosol"/>
    <property type="evidence" value="ECO:0007669"/>
    <property type="project" value="TreeGrafter"/>
</dbReference>
<organism evidence="6 7">
    <name type="scientific">Clostridium thermosuccinogenes</name>
    <dbReference type="NCBI Taxonomy" id="84032"/>
    <lineage>
        <taxon>Bacteria</taxon>
        <taxon>Bacillati</taxon>
        <taxon>Bacillota</taxon>
        <taxon>Clostridia</taxon>
        <taxon>Eubacteriales</taxon>
        <taxon>Clostridiaceae</taxon>
        <taxon>Clostridium</taxon>
    </lineage>
</organism>
<dbReference type="PANTHER" id="PTHR42743">
    <property type="entry name" value="AMINO-ACID AMINOTRANSFERASE"/>
    <property type="match status" value="1"/>
</dbReference>
<reference evidence="6 7" key="1">
    <citation type="submission" date="2017-06" db="EMBL/GenBank/DDBJ databases">
        <title>Investigating the central metabolism of Clostridium thermosuccinogenes.</title>
        <authorList>
            <person name="Koendjbiharie J.G."/>
            <person name="van Kranenburg R."/>
        </authorList>
    </citation>
    <scope>NUCLEOTIDE SEQUENCE [LARGE SCALE GENOMIC DNA]</scope>
    <source>
        <strain evidence="6 7">DSM 5806</strain>
    </source>
</reference>
<dbReference type="EMBL" id="NIOJ01000041">
    <property type="protein sequence ID" value="PNT97036.1"/>
    <property type="molecule type" value="Genomic_DNA"/>
</dbReference>
<proteinExistence type="inferred from homology"/>
<evidence type="ECO:0000313" key="7">
    <source>
        <dbReference type="Proteomes" id="UP000236151"/>
    </source>
</evidence>
<dbReference type="InterPro" id="IPR050571">
    <property type="entry name" value="Class-IV_PLP-Dep_Aminotrnsfr"/>
</dbReference>
<evidence type="ECO:0000256" key="5">
    <source>
        <dbReference type="RuleBase" id="RU004516"/>
    </source>
</evidence>
<evidence type="ECO:0000256" key="3">
    <source>
        <dbReference type="ARBA" id="ARBA00022898"/>
    </source>
</evidence>
<dbReference type="CDD" id="cd00449">
    <property type="entry name" value="PLPDE_IV"/>
    <property type="match status" value="1"/>
</dbReference>
<comment type="caution">
    <text evidence="6">The sequence shown here is derived from an EMBL/GenBank/DDBJ whole genome shotgun (WGS) entry which is preliminary data.</text>
</comment>
<dbReference type="AlphaFoldDB" id="A0A2K2FE52"/>
<dbReference type="PROSITE" id="PS00770">
    <property type="entry name" value="AA_TRANSFER_CLASS_4"/>
    <property type="match status" value="1"/>
</dbReference>